<dbReference type="RefSeq" id="WP_263126373.1">
    <property type="nucleotide sequence ID" value="NZ_CP106753.1"/>
</dbReference>
<name>A0ABY6DRE6_9NEIS</name>
<dbReference type="Proteomes" id="UP001061302">
    <property type="component" value="Chromosome"/>
</dbReference>
<evidence type="ECO:0000313" key="3">
    <source>
        <dbReference type="Proteomes" id="UP001061302"/>
    </source>
</evidence>
<keyword evidence="3" id="KW-1185">Reference proteome</keyword>
<proteinExistence type="predicted"/>
<keyword evidence="1" id="KW-1133">Transmembrane helix</keyword>
<gene>
    <name evidence="2" type="ORF">N8I74_08050</name>
</gene>
<sequence length="250" mass="28265">MRKAYWLLGLLMVMIIGAGFGYTHLQRKTEPSAMKKPLVFIIPEGYFGPVFIFYGQQDGVASEPDPLGQAVRVPPNGVIKAKFSADEVPTGDASPTYRPVWYVVEKKDGSRFIPDVLGWAGKNEDGYYEVIYLDGKGKLRTFVDKHPKETKEEDYGLWSNDRHAPTIRGRESCTYQGFNERASEQFAGEITAKEAGAPACDKFFVVSHHQFKTLPRWMWEAPAHPYGSIAELEAEADARLEKRQAYYQTK</sequence>
<dbReference type="EMBL" id="CP106753">
    <property type="protein sequence ID" value="UXY16950.1"/>
    <property type="molecule type" value="Genomic_DNA"/>
</dbReference>
<reference evidence="2" key="1">
    <citation type="submission" date="2022-10" db="EMBL/GenBank/DDBJ databases">
        <title>Chitiniphilus purpureus sp. nov., a novel chitin-degrading bacterium isolated from crawfish pond sediment.</title>
        <authorList>
            <person name="Li K."/>
        </authorList>
    </citation>
    <scope>NUCLEOTIDE SEQUENCE</scope>
    <source>
        <strain evidence="2">CD1</strain>
    </source>
</reference>
<keyword evidence="1" id="KW-0472">Membrane</keyword>
<accession>A0ABY6DRE6</accession>
<evidence type="ECO:0000313" key="2">
    <source>
        <dbReference type="EMBL" id="UXY16950.1"/>
    </source>
</evidence>
<protein>
    <submittedName>
        <fullName evidence="2">Uncharacterized protein</fullName>
    </submittedName>
</protein>
<organism evidence="2 3">
    <name type="scientific">Chitiniphilus purpureus</name>
    <dbReference type="NCBI Taxonomy" id="2981137"/>
    <lineage>
        <taxon>Bacteria</taxon>
        <taxon>Pseudomonadati</taxon>
        <taxon>Pseudomonadota</taxon>
        <taxon>Betaproteobacteria</taxon>
        <taxon>Neisseriales</taxon>
        <taxon>Chitinibacteraceae</taxon>
        <taxon>Chitiniphilus</taxon>
    </lineage>
</organism>
<keyword evidence="1" id="KW-0812">Transmembrane</keyword>
<feature type="transmembrane region" description="Helical" evidence="1">
    <location>
        <begin position="6"/>
        <end position="25"/>
    </location>
</feature>
<evidence type="ECO:0000256" key="1">
    <source>
        <dbReference type="SAM" id="Phobius"/>
    </source>
</evidence>